<dbReference type="SUPFAM" id="SSF52540">
    <property type="entry name" value="P-loop containing nucleoside triphosphate hydrolases"/>
    <property type="match status" value="1"/>
</dbReference>
<dbReference type="Gene3D" id="3.40.50.300">
    <property type="entry name" value="P-loop containing nucleotide triphosphate hydrolases"/>
    <property type="match status" value="2"/>
</dbReference>
<dbReference type="InterPro" id="IPR038734">
    <property type="entry name" value="YhaN_AAA"/>
</dbReference>
<sequence length="1232" mass="135237">MRIRKLGLRRYGKFTDAFIDFGERVAGCADLHIVYGPNEAGKSTAMSACTDLIFGIPAQSRFNFLHPYAAMRIEAEVETSGWIRRFCRIKRPHNSLLDDADNPVPDTLLPGELGGIDRGAYHTMFCLDDETLEAGGESILASKGDLGHLLFSATAGLADLSTRLGSVQAEAEAFFRPGKRSGGLLELKKNLAALNEERERIDTLASEYARLVIQRDDAAAAYAEAIAQRSRTQARMDQVQSFINALPRLRSLRALRTELSPLARLRVAPSSWGRDLPALTSRQAALAAQMRSATETIVALQRELEGLVVNASACALNSRMELLTDLRARYVTAAKDLPDRRLALGLAEQKIGHVLTLLDRGAEQEPARLLLSTGVTGTLRDLMERRSGVEAALASSEAELAKAEGALADAEARVCEHATGLDEATTAILTATIESARQSDDVARLREADRMRRERADEFADRLRELFPWTGGRDDLFAVMVPAPDQLQRWASAETQLSREIDTRQVEFDRIDTEAKRLEAKIAVLGAATAVVSDQETAEAWSAREAAWAAHKKALDARTAAEFETAMRKLDLITEQRSRHASAIADLNRALLDSADVHARREQVQQHLEEGLARRATLIMGVEKALRAIGNGLDHTVSLSGLNLWLQKLDRAIGAEGKLAAAEREWQLMRDAAASSCERLAETLRRSGVELPRSDDLGAMLSAGQAALDRAAGAKNLRAALEDRKRDLNFRETQLEGARLADRSWREAWQDACAACWLGERGRASTTAVVRETLEALAELASALERRAELADRIAKMQRDQTQFEAEVEALAGAIGLARGRSDVLALCEEVVNSVASATKALDRRQELEERLGTEQNKTRSLANDVAEMQSRADLMMKHFEVGALAEVEGCLRSLDRRSDLQTRLEQTQREIVEVMKVETIEQAEDALDALQQGSLESELIELKARFEDEDGRTRDRFAALDRAEAGIAGVGGDAAVAVLESKRRTILLTIEEQALEYLKLKLGMAGAERALRAYREHHRSSMMARASGAFALISRGAYSGLATQPSNGSELLIAKGSDGGSKLASELSKGTRFQLYLALRVAGYHEIAQVRSPAPFLADDIMETFDDFRAEEAFRLLAAMARRGQVVYFTHHRHLCEIAKVVEPSVKIHVLKTESLRGWAVSVLREAGAIRECEEHGWMRDLGDPHARERALDAARREPPAGFSDSAAMVLVAEVLEDFGDSCPECSRASG</sequence>
<keyword evidence="1" id="KW-0175">Coiled coil</keyword>
<reference evidence="3 4" key="1">
    <citation type="submission" date="2024-07" db="EMBL/GenBank/DDBJ databases">
        <title>Genomic Encyclopedia of Type Strains, Phase V (KMG-V): Genome sequencing to study the core and pangenomes of soil and plant-associated prokaryotes.</title>
        <authorList>
            <person name="Whitman W."/>
        </authorList>
    </citation>
    <scope>NUCLEOTIDE SEQUENCE [LARGE SCALE GENOMIC DNA]</scope>
    <source>
        <strain evidence="3 4">USDA 415</strain>
    </source>
</reference>
<dbReference type="PANTHER" id="PTHR41259:SF1">
    <property type="entry name" value="DOUBLE-STRAND BREAK REPAIR RAD50 ATPASE, PUTATIVE-RELATED"/>
    <property type="match status" value="1"/>
</dbReference>
<keyword evidence="4" id="KW-1185">Reference proteome</keyword>
<feature type="coiled-coil region" evidence="1">
    <location>
        <begin position="838"/>
        <end position="865"/>
    </location>
</feature>
<dbReference type="PANTHER" id="PTHR41259">
    <property type="entry name" value="DOUBLE-STRAND BREAK REPAIR RAD50 ATPASE, PUTATIVE-RELATED"/>
    <property type="match status" value="1"/>
</dbReference>
<evidence type="ECO:0000256" key="1">
    <source>
        <dbReference type="SAM" id="Coils"/>
    </source>
</evidence>
<feature type="coiled-coil region" evidence="1">
    <location>
        <begin position="283"/>
        <end position="310"/>
    </location>
</feature>
<accession>A0ABV4FHU1</accession>
<gene>
    <name evidence="3" type="ORF">ABIF29_009257</name>
</gene>
<evidence type="ECO:0000313" key="4">
    <source>
        <dbReference type="Proteomes" id="UP001565471"/>
    </source>
</evidence>
<feature type="coiled-coil region" evidence="1">
    <location>
        <begin position="184"/>
        <end position="214"/>
    </location>
</feature>
<dbReference type="Proteomes" id="UP001565471">
    <property type="component" value="Unassembled WGS sequence"/>
</dbReference>
<evidence type="ECO:0000313" key="3">
    <source>
        <dbReference type="EMBL" id="MEY9322458.1"/>
    </source>
</evidence>
<evidence type="ECO:0000259" key="2">
    <source>
        <dbReference type="Pfam" id="PF13514"/>
    </source>
</evidence>
<protein>
    <submittedName>
        <fullName evidence="3">Uncharacterized protein YhaN</fullName>
    </submittedName>
</protein>
<feature type="coiled-coil region" evidence="1">
    <location>
        <begin position="379"/>
        <end position="413"/>
    </location>
</feature>
<dbReference type="InterPro" id="IPR027417">
    <property type="entry name" value="P-loop_NTPase"/>
</dbReference>
<dbReference type="RefSeq" id="WP_016847869.1">
    <property type="nucleotide sequence ID" value="NZ_CP126026.1"/>
</dbReference>
<dbReference type="EMBL" id="JBGBZA010000002">
    <property type="protein sequence ID" value="MEY9322458.1"/>
    <property type="molecule type" value="Genomic_DNA"/>
</dbReference>
<dbReference type="Pfam" id="PF13514">
    <property type="entry name" value="AAA_27"/>
    <property type="match status" value="1"/>
</dbReference>
<feature type="domain" description="YhaN AAA" evidence="2">
    <location>
        <begin position="1"/>
        <end position="202"/>
    </location>
</feature>
<feature type="coiled-coil region" evidence="1">
    <location>
        <begin position="774"/>
        <end position="807"/>
    </location>
</feature>
<comment type="caution">
    <text evidence="3">The sequence shown here is derived from an EMBL/GenBank/DDBJ whole genome shotgun (WGS) entry which is preliminary data.</text>
</comment>
<organism evidence="3 4">
    <name type="scientific">Bradyrhizobium elkanii</name>
    <dbReference type="NCBI Taxonomy" id="29448"/>
    <lineage>
        <taxon>Bacteria</taxon>
        <taxon>Pseudomonadati</taxon>
        <taxon>Pseudomonadota</taxon>
        <taxon>Alphaproteobacteria</taxon>
        <taxon>Hyphomicrobiales</taxon>
        <taxon>Nitrobacteraceae</taxon>
        <taxon>Bradyrhizobium</taxon>
    </lineage>
</organism>
<name>A0ABV4FHU1_BRAEL</name>
<proteinExistence type="predicted"/>